<accession>A0A2I0IZ22</accession>
<feature type="non-terminal residue" evidence="1">
    <location>
        <position position="1"/>
    </location>
</feature>
<keyword evidence="2" id="KW-1185">Reference proteome</keyword>
<evidence type="ECO:0000313" key="1">
    <source>
        <dbReference type="EMBL" id="PKI49248.1"/>
    </source>
</evidence>
<dbReference type="EMBL" id="PGOL01002258">
    <property type="protein sequence ID" value="PKI49248.1"/>
    <property type="molecule type" value="Genomic_DNA"/>
</dbReference>
<proteinExistence type="predicted"/>
<organism evidence="1 2">
    <name type="scientific">Punica granatum</name>
    <name type="common">Pomegranate</name>
    <dbReference type="NCBI Taxonomy" id="22663"/>
    <lineage>
        <taxon>Eukaryota</taxon>
        <taxon>Viridiplantae</taxon>
        <taxon>Streptophyta</taxon>
        <taxon>Embryophyta</taxon>
        <taxon>Tracheophyta</taxon>
        <taxon>Spermatophyta</taxon>
        <taxon>Magnoliopsida</taxon>
        <taxon>eudicotyledons</taxon>
        <taxon>Gunneridae</taxon>
        <taxon>Pentapetalae</taxon>
        <taxon>rosids</taxon>
        <taxon>malvids</taxon>
        <taxon>Myrtales</taxon>
        <taxon>Lythraceae</taxon>
        <taxon>Punica</taxon>
    </lineage>
</organism>
<evidence type="ECO:0000313" key="2">
    <source>
        <dbReference type="Proteomes" id="UP000233551"/>
    </source>
</evidence>
<protein>
    <submittedName>
        <fullName evidence="1">Uncharacterized protein</fullName>
    </submittedName>
</protein>
<sequence length="54" mass="5915">VPVVDADSDSSVLLLYGHNIRHPLRVVANFEEPCVDLLDNLLFDAEEKAGTLPP</sequence>
<gene>
    <name evidence="1" type="ORF">CRG98_030357</name>
</gene>
<comment type="caution">
    <text evidence="1">The sequence shown here is derived from an EMBL/GenBank/DDBJ whole genome shotgun (WGS) entry which is preliminary data.</text>
</comment>
<name>A0A2I0IZ22_PUNGR</name>
<reference evidence="1 2" key="1">
    <citation type="submission" date="2017-11" db="EMBL/GenBank/DDBJ databases">
        <title>De-novo sequencing of pomegranate (Punica granatum L.) genome.</title>
        <authorList>
            <person name="Akparov Z."/>
            <person name="Amiraslanov A."/>
            <person name="Hajiyeva S."/>
            <person name="Abbasov M."/>
            <person name="Kaur K."/>
            <person name="Hamwieh A."/>
            <person name="Solovyev V."/>
            <person name="Salamov A."/>
            <person name="Braich B."/>
            <person name="Kosarev P."/>
            <person name="Mahmoud A."/>
            <person name="Hajiyev E."/>
            <person name="Babayeva S."/>
            <person name="Izzatullayeva V."/>
            <person name="Mammadov A."/>
            <person name="Mammadov A."/>
            <person name="Sharifova S."/>
            <person name="Ojaghi J."/>
            <person name="Eynullazada K."/>
            <person name="Bayramov B."/>
            <person name="Abdulazimova A."/>
            <person name="Shahmuradov I."/>
        </authorList>
    </citation>
    <scope>NUCLEOTIDE SEQUENCE [LARGE SCALE GENOMIC DNA]</scope>
    <source>
        <strain evidence="2">cv. AG2017</strain>
        <tissue evidence="1">Leaf</tissue>
    </source>
</reference>
<dbReference type="AlphaFoldDB" id="A0A2I0IZ22"/>
<dbReference type="Proteomes" id="UP000233551">
    <property type="component" value="Unassembled WGS sequence"/>
</dbReference>